<proteinExistence type="predicted"/>
<organism evidence="1 2">
    <name type="scientific">Plakobranchus ocellatus</name>
    <dbReference type="NCBI Taxonomy" id="259542"/>
    <lineage>
        <taxon>Eukaryota</taxon>
        <taxon>Metazoa</taxon>
        <taxon>Spiralia</taxon>
        <taxon>Lophotrochozoa</taxon>
        <taxon>Mollusca</taxon>
        <taxon>Gastropoda</taxon>
        <taxon>Heterobranchia</taxon>
        <taxon>Euthyneura</taxon>
        <taxon>Panpulmonata</taxon>
        <taxon>Sacoglossa</taxon>
        <taxon>Placobranchoidea</taxon>
        <taxon>Plakobranchidae</taxon>
        <taxon>Plakobranchus</taxon>
    </lineage>
</organism>
<dbReference type="Proteomes" id="UP000735302">
    <property type="component" value="Unassembled WGS sequence"/>
</dbReference>
<comment type="caution">
    <text evidence="1">The sequence shown here is derived from an EMBL/GenBank/DDBJ whole genome shotgun (WGS) entry which is preliminary data.</text>
</comment>
<keyword evidence="2" id="KW-1185">Reference proteome</keyword>
<gene>
    <name evidence="1" type="ORF">PoB_007295200</name>
</gene>
<dbReference type="AlphaFoldDB" id="A0AAV4DQR7"/>
<evidence type="ECO:0000313" key="2">
    <source>
        <dbReference type="Proteomes" id="UP000735302"/>
    </source>
</evidence>
<accession>A0AAV4DQR7</accession>
<sequence length="79" mass="8671">MNGGKGDHLPLVKPPCSYQLTLPPEVEVPWSLLILEQISWQTHMALPAGSDQHGVTSLYLILQVWTAIIIVDVQAVTLV</sequence>
<protein>
    <submittedName>
        <fullName evidence="1">Uncharacterized protein</fullName>
    </submittedName>
</protein>
<name>A0AAV4DQR7_9GAST</name>
<dbReference type="EMBL" id="BLXT01008186">
    <property type="protein sequence ID" value="GFO46447.1"/>
    <property type="molecule type" value="Genomic_DNA"/>
</dbReference>
<reference evidence="1 2" key="1">
    <citation type="journal article" date="2021" name="Elife">
        <title>Chloroplast acquisition without the gene transfer in kleptoplastic sea slugs, Plakobranchus ocellatus.</title>
        <authorList>
            <person name="Maeda T."/>
            <person name="Takahashi S."/>
            <person name="Yoshida T."/>
            <person name="Shimamura S."/>
            <person name="Takaki Y."/>
            <person name="Nagai Y."/>
            <person name="Toyoda A."/>
            <person name="Suzuki Y."/>
            <person name="Arimoto A."/>
            <person name="Ishii H."/>
            <person name="Satoh N."/>
            <person name="Nishiyama T."/>
            <person name="Hasebe M."/>
            <person name="Maruyama T."/>
            <person name="Minagawa J."/>
            <person name="Obokata J."/>
            <person name="Shigenobu S."/>
        </authorList>
    </citation>
    <scope>NUCLEOTIDE SEQUENCE [LARGE SCALE GENOMIC DNA]</scope>
</reference>
<evidence type="ECO:0000313" key="1">
    <source>
        <dbReference type="EMBL" id="GFO46447.1"/>
    </source>
</evidence>